<sequence>MKKLYTRKEECCGCSACVNICQKHAIHMEQDEKGYLYPAIAQELCVDCRLCEKVCPLKEGEKEKVFEKKAYGVKNNNQIERTKSSSGSVFIEVAKYILDKHGVVYGVELTSDFQVKHGRATSLEAVRKFQGSKYVQSDKNESFRLIQQDLKAGKEVLFTGTPCEVAGLKRFLRKEYDNLYTLDLICHGVPSMKLLKSCLKEKENENSSKVKELRFRDKAYGWRNQEIYIKLENGTIYHAPIWVDNFYRLFTNNYILRDSCYTCKFANMERQGDITIGDFWNIKNVNETFEDKLGVSSIIINSKKGEQLFEILKDNFQVIECSLSDITQPNLHNPSPRPERYEEFQKDCSQKGLDYCLKKYGSMRISEKIRRKLSPIKKKLKKLLGK</sequence>
<evidence type="ECO:0000313" key="5">
    <source>
        <dbReference type="EMBL" id="NSJ86857.1"/>
    </source>
</evidence>
<keyword evidence="1" id="KW-0479">Metal-binding</keyword>
<dbReference type="Pfam" id="PF04432">
    <property type="entry name" value="FrhB_FdhB_C"/>
    <property type="match status" value="1"/>
</dbReference>
<evidence type="ECO:0000256" key="1">
    <source>
        <dbReference type="ARBA" id="ARBA00022723"/>
    </source>
</evidence>
<evidence type="ECO:0000256" key="2">
    <source>
        <dbReference type="ARBA" id="ARBA00023004"/>
    </source>
</evidence>
<dbReference type="PROSITE" id="PS00198">
    <property type="entry name" value="4FE4S_FER_1"/>
    <property type="match status" value="1"/>
</dbReference>
<dbReference type="Gene3D" id="3.30.70.20">
    <property type="match status" value="1"/>
</dbReference>
<dbReference type="InterPro" id="IPR017896">
    <property type="entry name" value="4Fe4S_Fe-S-bd"/>
</dbReference>
<comment type="caution">
    <text evidence="5">The sequence shown here is derived from an EMBL/GenBank/DDBJ whole genome shotgun (WGS) entry which is preliminary data.</text>
</comment>
<reference evidence="5 6" key="1">
    <citation type="journal article" date="2020" name="Cell Host Microbe">
        <title>Functional and Genomic Variation between Human-Derived Isolates of Lachnospiraceae Reveals Inter- and Intra-Species Diversity.</title>
        <authorList>
            <person name="Sorbara M.T."/>
            <person name="Littmann E.R."/>
            <person name="Fontana E."/>
            <person name="Moody T.U."/>
            <person name="Kohout C.E."/>
            <person name="Gjonbalaj M."/>
            <person name="Eaton V."/>
            <person name="Seok R."/>
            <person name="Leiner I.M."/>
            <person name="Pamer E.G."/>
        </authorList>
    </citation>
    <scope>NUCLEOTIDE SEQUENCE [LARGE SCALE GENOMIC DNA]</scope>
    <source>
        <strain evidence="5 6">MSK.15.26</strain>
    </source>
</reference>
<dbReference type="PANTHER" id="PTHR43193:SF2">
    <property type="entry name" value="POLYFERREDOXIN PROTEIN FWDF"/>
    <property type="match status" value="1"/>
</dbReference>
<protein>
    <submittedName>
        <fullName evidence="5">4Fe-4S dicluster domain-containing protein</fullName>
    </submittedName>
</protein>
<dbReference type="EMBL" id="JAAITA010000017">
    <property type="protein sequence ID" value="NSJ86857.1"/>
    <property type="molecule type" value="Genomic_DNA"/>
</dbReference>
<organism evidence="5 6">
    <name type="scientific">Blautia hansenii</name>
    <name type="common">Ruminococcus hansenii</name>
    <dbReference type="NCBI Taxonomy" id="1322"/>
    <lineage>
        <taxon>Bacteria</taxon>
        <taxon>Bacillati</taxon>
        <taxon>Bacillota</taxon>
        <taxon>Clostridia</taxon>
        <taxon>Lachnospirales</taxon>
        <taxon>Lachnospiraceae</taxon>
        <taxon>Blautia</taxon>
    </lineage>
</organism>
<gene>
    <name evidence="5" type="ORF">G5A70_11895</name>
</gene>
<proteinExistence type="predicted"/>
<feature type="domain" description="4Fe-4S ferredoxin-type" evidence="4">
    <location>
        <begin position="2"/>
        <end position="31"/>
    </location>
</feature>
<dbReference type="PANTHER" id="PTHR43193">
    <property type="match status" value="1"/>
</dbReference>
<feature type="domain" description="4Fe-4S ferredoxin-type" evidence="4">
    <location>
        <begin position="36"/>
        <end position="65"/>
    </location>
</feature>
<evidence type="ECO:0000256" key="3">
    <source>
        <dbReference type="ARBA" id="ARBA00023014"/>
    </source>
</evidence>
<dbReference type="Proteomes" id="UP000822142">
    <property type="component" value="Unassembled WGS sequence"/>
</dbReference>
<name>A0ABX2ID10_BLAHA</name>
<dbReference type="Pfam" id="PF12838">
    <property type="entry name" value="Fer4_7"/>
    <property type="match status" value="1"/>
</dbReference>
<keyword evidence="6" id="KW-1185">Reference proteome</keyword>
<dbReference type="InterPro" id="IPR017900">
    <property type="entry name" value="4Fe4S_Fe_S_CS"/>
</dbReference>
<dbReference type="InterPro" id="IPR052977">
    <property type="entry name" value="Polyferredoxin-like_ET"/>
</dbReference>
<accession>A0ABX2ID10</accession>
<dbReference type="PROSITE" id="PS51379">
    <property type="entry name" value="4FE4S_FER_2"/>
    <property type="match status" value="2"/>
</dbReference>
<dbReference type="RefSeq" id="WP_173749853.1">
    <property type="nucleotide sequence ID" value="NZ_JAAITA010000017.1"/>
</dbReference>
<evidence type="ECO:0000313" key="6">
    <source>
        <dbReference type="Proteomes" id="UP000822142"/>
    </source>
</evidence>
<evidence type="ECO:0000259" key="4">
    <source>
        <dbReference type="PROSITE" id="PS51379"/>
    </source>
</evidence>
<dbReference type="SUPFAM" id="SSF54862">
    <property type="entry name" value="4Fe-4S ferredoxins"/>
    <property type="match status" value="1"/>
</dbReference>
<dbReference type="InterPro" id="IPR007525">
    <property type="entry name" value="FrhB_FdhB_C"/>
</dbReference>
<keyword evidence="2" id="KW-0408">Iron</keyword>
<keyword evidence="3" id="KW-0411">Iron-sulfur</keyword>